<organism evidence="2 3">
    <name type="scientific">Streptococcus mitis</name>
    <dbReference type="NCBI Taxonomy" id="28037"/>
    <lineage>
        <taxon>Bacteria</taxon>
        <taxon>Bacillati</taxon>
        <taxon>Bacillota</taxon>
        <taxon>Bacilli</taxon>
        <taxon>Lactobacillales</taxon>
        <taxon>Streptococcaceae</taxon>
        <taxon>Streptococcus</taxon>
        <taxon>Streptococcus mitis group</taxon>
    </lineage>
</organism>
<dbReference type="Proteomes" id="UP000234902">
    <property type="component" value="Unassembled WGS sequence"/>
</dbReference>
<dbReference type="AlphaFoldDB" id="A0A2I1U185"/>
<evidence type="ECO:0000256" key="1">
    <source>
        <dbReference type="SAM" id="Phobius"/>
    </source>
</evidence>
<keyword evidence="1" id="KW-0812">Transmembrane</keyword>
<name>A0A2I1U185_STRMT</name>
<keyword evidence="1" id="KW-1133">Transmembrane helix</keyword>
<accession>A0A2I1U185</accession>
<feature type="transmembrane region" description="Helical" evidence="1">
    <location>
        <begin position="48"/>
        <end position="68"/>
    </location>
</feature>
<comment type="caution">
    <text evidence="2">The sequence shown here is derived from an EMBL/GenBank/DDBJ whole genome shotgun (WGS) entry which is preliminary data.</text>
</comment>
<sequence length="339" mass="40099">MKKVSEKSLFSIVGSIKQHSLFIFLTTIVAVINLFFSFSSLWNKLNGYVIFWLVFSIIIISALLYKLVDVWNKYQIYNKFANNVHSFMKDTVLTDVEFLSKLEKEDDRFVSAPIQDFLPELTEENLLKEFEIFSKKYSSWSKEYFKAIFDEELEILIKEFLGSEAEITLQLLTKEYKYNQENYYYDSFVEKKRKSIKNSSPRMLNDTMEALIHFKENKTTYMIRNDYTVLIPLTTINMHNETPTIFGFVSFTFQYKIKDFPIKFNLLIDCLIAKCEDICYYIKTLGNSYTLFYVKLYSLVKNAKGPKEEYIEKVSNMLTEMDFLECIFKDFSTGVNEDV</sequence>
<keyword evidence="1" id="KW-0472">Membrane</keyword>
<gene>
    <name evidence="2" type="ORF">CYK19_01660</name>
</gene>
<dbReference type="RefSeq" id="WP_061758844.1">
    <property type="nucleotide sequence ID" value="NZ_JASHCH010000005.1"/>
</dbReference>
<feature type="transmembrane region" description="Helical" evidence="1">
    <location>
        <begin position="21"/>
        <end position="42"/>
    </location>
</feature>
<reference evidence="2 3" key="1">
    <citation type="submission" date="2017-12" db="EMBL/GenBank/DDBJ databases">
        <title>Phylogenetic diversity of female urinary microbiome.</title>
        <authorList>
            <person name="Thomas-White K."/>
            <person name="Wolfe A.J."/>
        </authorList>
    </citation>
    <scope>NUCLEOTIDE SEQUENCE [LARGE SCALE GENOMIC DNA]</scope>
    <source>
        <strain evidence="2 3">UMB0079</strain>
    </source>
</reference>
<protein>
    <submittedName>
        <fullName evidence="2">Uncharacterized protein</fullName>
    </submittedName>
</protein>
<dbReference type="EMBL" id="PKID01000001">
    <property type="protein sequence ID" value="PKZ99603.1"/>
    <property type="molecule type" value="Genomic_DNA"/>
</dbReference>
<proteinExistence type="predicted"/>
<evidence type="ECO:0000313" key="2">
    <source>
        <dbReference type="EMBL" id="PKZ99603.1"/>
    </source>
</evidence>
<evidence type="ECO:0000313" key="3">
    <source>
        <dbReference type="Proteomes" id="UP000234902"/>
    </source>
</evidence>